<feature type="domain" description="CBS" evidence="3">
    <location>
        <begin position="77"/>
        <end position="134"/>
    </location>
</feature>
<dbReference type="Pfam" id="PF00571">
    <property type="entry name" value="CBS"/>
    <property type="match status" value="2"/>
</dbReference>
<dbReference type="CDD" id="cd17775">
    <property type="entry name" value="CBS_pair_bact_arch"/>
    <property type="match status" value="1"/>
</dbReference>
<protein>
    <submittedName>
        <fullName evidence="4">CBS domain-containing protein</fullName>
    </submittedName>
</protein>
<organism evidence="4">
    <name type="scientific">Polaromonas hydrogenivorans</name>
    <dbReference type="NCBI Taxonomy" id="335476"/>
    <lineage>
        <taxon>Bacteria</taxon>
        <taxon>Pseudomonadati</taxon>
        <taxon>Pseudomonadota</taxon>
        <taxon>Betaproteobacteria</taxon>
        <taxon>Burkholderiales</taxon>
        <taxon>Comamonadaceae</taxon>
        <taxon>Polaromonas</taxon>
    </lineage>
</organism>
<dbReference type="SMART" id="SM00116">
    <property type="entry name" value="CBS"/>
    <property type="match status" value="2"/>
</dbReference>
<accession>A0AAU7LNM3</accession>
<dbReference type="InterPro" id="IPR051257">
    <property type="entry name" value="Diverse_CBS-Domain"/>
</dbReference>
<sequence length="150" mass="16307">MPTRLKDFATVSVAVAEPETTALAAAQLMRKHHVGALIVVDALEKSRPLGIVTDRDLVLALMAEGLDPEVFTAGDIMSVELVVASPEMDAMDAVRMMRASRLRRLVIADDEGRLVGIVTMEDILQLLTRELADLAAAVIGARDREFEQRA</sequence>
<evidence type="ECO:0000256" key="1">
    <source>
        <dbReference type="ARBA" id="ARBA00023122"/>
    </source>
</evidence>
<dbReference type="RefSeq" id="WP_349277668.1">
    <property type="nucleotide sequence ID" value="NZ_CBCSCU010000003.1"/>
</dbReference>
<dbReference type="PANTHER" id="PTHR43080:SF2">
    <property type="entry name" value="CBS DOMAIN-CONTAINING PROTEIN"/>
    <property type="match status" value="1"/>
</dbReference>
<dbReference type="InterPro" id="IPR000644">
    <property type="entry name" value="CBS_dom"/>
</dbReference>
<feature type="domain" description="CBS" evidence="3">
    <location>
        <begin position="9"/>
        <end position="69"/>
    </location>
</feature>
<evidence type="ECO:0000313" key="4">
    <source>
        <dbReference type="EMBL" id="XBP69220.1"/>
    </source>
</evidence>
<proteinExistence type="predicted"/>
<dbReference type="Gene3D" id="3.10.580.10">
    <property type="entry name" value="CBS-domain"/>
    <property type="match status" value="1"/>
</dbReference>
<name>A0AAU7LNM3_9BURK</name>
<dbReference type="PANTHER" id="PTHR43080">
    <property type="entry name" value="CBS DOMAIN-CONTAINING PROTEIN CBSX3, MITOCHONDRIAL"/>
    <property type="match status" value="1"/>
</dbReference>
<dbReference type="PROSITE" id="PS51371">
    <property type="entry name" value="CBS"/>
    <property type="match status" value="2"/>
</dbReference>
<reference evidence="4" key="1">
    <citation type="submission" date="2024-05" db="EMBL/GenBank/DDBJ databases">
        <authorList>
            <person name="Bunk B."/>
            <person name="Swiderski J."/>
            <person name="Sproer C."/>
            <person name="Thiel V."/>
        </authorList>
    </citation>
    <scope>NUCLEOTIDE SEQUENCE</scope>
    <source>
        <strain evidence="4">DSM 17735</strain>
    </source>
</reference>
<gene>
    <name evidence="4" type="ORF">ABLV49_15100</name>
</gene>
<dbReference type="AlphaFoldDB" id="A0AAU7LNM3"/>
<dbReference type="SUPFAM" id="SSF54631">
    <property type="entry name" value="CBS-domain pair"/>
    <property type="match status" value="1"/>
</dbReference>
<dbReference type="InterPro" id="IPR046342">
    <property type="entry name" value="CBS_dom_sf"/>
</dbReference>
<evidence type="ECO:0000256" key="2">
    <source>
        <dbReference type="PROSITE-ProRule" id="PRU00703"/>
    </source>
</evidence>
<keyword evidence="1 2" id="KW-0129">CBS domain</keyword>
<dbReference type="EMBL" id="CP157675">
    <property type="protein sequence ID" value="XBP69220.1"/>
    <property type="molecule type" value="Genomic_DNA"/>
</dbReference>
<evidence type="ECO:0000259" key="3">
    <source>
        <dbReference type="PROSITE" id="PS51371"/>
    </source>
</evidence>